<accession>A0AAV0N4Q5</accession>
<evidence type="ECO:0000313" key="3">
    <source>
        <dbReference type="Proteomes" id="UP001154282"/>
    </source>
</evidence>
<dbReference type="AlphaFoldDB" id="A0AAV0N4Q5"/>
<sequence>MDWNRSRKSIEKKHLSTSVSATQSPAGLIALRTLVLSRFSGQVPSSISNLRGSGRKVPLQGTDSIFT</sequence>
<organism evidence="2 3">
    <name type="scientific">Linum tenue</name>
    <dbReference type="NCBI Taxonomy" id="586396"/>
    <lineage>
        <taxon>Eukaryota</taxon>
        <taxon>Viridiplantae</taxon>
        <taxon>Streptophyta</taxon>
        <taxon>Embryophyta</taxon>
        <taxon>Tracheophyta</taxon>
        <taxon>Spermatophyta</taxon>
        <taxon>Magnoliopsida</taxon>
        <taxon>eudicotyledons</taxon>
        <taxon>Gunneridae</taxon>
        <taxon>Pentapetalae</taxon>
        <taxon>rosids</taxon>
        <taxon>fabids</taxon>
        <taxon>Malpighiales</taxon>
        <taxon>Linaceae</taxon>
        <taxon>Linum</taxon>
    </lineage>
</organism>
<protein>
    <submittedName>
        <fullName evidence="2">Uncharacterized protein</fullName>
    </submittedName>
</protein>
<reference evidence="2" key="1">
    <citation type="submission" date="2022-08" db="EMBL/GenBank/DDBJ databases">
        <authorList>
            <person name="Gutierrez-Valencia J."/>
        </authorList>
    </citation>
    <scope>NUCLEOTIDE SEQUENCE</scope>
</reference>
<feature type="region of interest" description="Disordered" evidence="1">
    <location>
        <begin position="44"/>
        <end position="67"/>
    </location>
</feature>
<evidence type="ECO:0000313" key="2">
    <source>
        <dbReference type="EMBL" id="CAI0453450.1"/>
    </source>
</evidence>
<feature type="region of interest" description="Disordered" evidence="1">
    <location>
        <begin position="1"/>
        <end position="21"/>
    </location>
</feature>
<evidence type="ECO:0000256" key="1">
    <source>
        <dbReference type="SAM" id="MobiDB-lite"/>
    </source>
</evidence>
<gene>
    <name evidence="2" type="ORF">LITE_LOCUS31601</name>
</gene>
<dbReference type="EMBL" id="CAMGYJ010000008">
    <property type="protein sequence ID" value="CAI0453450.1"/>
    <property type="molecule type" value="Genomic_DNA"/>
</dbReference>
<comment type="caution">
    <text evidence="2">The sequence shown here is derived from an EMBL/GenBank/DDBJ whole genome shotgun (WGS) entry which is preliminary data.</text>
</comment>
<name>A0AAV0N4Q5_9ROSI</name>
<dbReference type="Proteomes" id="UP001154282">
    <property type="component" value="Unassembled WGS sequence"/>
</dbReference>
<keyword evidence="3" id="KW-1185">Reference proteome</keyword>
<feature type="compositionally biased region" description="Basic and acidic residues" evidence="1">
    <location>
        <begin position="1"/>
        <end position="14"/>
    </location>
</feature>
<proteinExistence type="predicted"/>